<dbReference type="GO" id="GO:0008270">
    <property type="term" value="F:zinc ion binding"/>
    <property type="evidence" value="ECO:0007669"/>
    <property type="project" value="InterPro"/>
</dbReference>
<sequence>MASSSKDNEPQPQPPTQAGGPIEDDVYFMAVALMFAKKSPDPNTKVGACIVNQEGNIVGIGYNKMPNGCEDKGLPWKRGRPKGLDKKYLYVCHAELNAIMNKTSMDVEGCTIYVTLYPCNECAKLIIQSGIKGVVYLSNKHKDYNETKAAVKLFRSAGIEPRQFLAKREVADFLASIDPFAE</sequence>
<dbReference type="InterPro" id="IPR016192">
    <property type="entry name" value="APOBEC/CMP_deaminase_Zn-bd"/>
</dbReference>
<evidence type="ECO:0000256" key="7">
    <source>
        <dbReference type="ARBA" id="ARBA00038938"/>
    </source>
</evidence>
<dbReference type="PROSITE" id="PS00903">
    <property type="entry name" value="CYT_DCMP_DEAMINASES_1"/>
    <property type="match status" value="1"/>
</dbReference>
<evidence type="ECO:0000256" key="13">
    <source>
        <dbReference type="SAM" id="MobiDB-lite"/>
    </source>
</evidence>
<evidence type="ECO:0000256" key="9">
    <source>
        <dbReference type="ARBA" id="ARBA00050096"/>
    </source>
</evidence>
<dbReference type="PANTHER" id="PTHR11086">
    <property type="entry name" value="DEOXYCYTIDYLATE DEAMINASE-RELATED"/>
    <property type="match status" value="1"/>
</dbReference>
<comment type="similarity">
    <text evidence="2">Belongs to the cytidine and deoxycytidylate deaminase family.</text>
</comment>
<evidence type="ECO:0000313" key="15">
    <source>
        <dbReference type="EMBL" id="KAB5581345.1"/>
    </source>
</evidence>
<evidence type="ECO:0000256" key="12">
    <source>
        <dbReference type="ARBA" id="ARBA00071582"/>
    </source>
</evidence>
<comment type="caution">
    <text evidence="15">The sequence shown here is derived from an EMBL/GenBank/DDBJ whole genome shotgun (WGS) entry which is preliminary data.</text>
</comment>
<comment type="catalytic activity">
    <reaction evidence="10">
        <text>dCMP + H2O + H(+) = dUMP + NH4(+)</text>
        <dbReference type="Rhea" id="RHEA:22924"/>
        <dbReference type="ChEBI" id="CHEBI:15377"/>
        <dbReference type="ChEBI" id="CHEBI:15378"/>
        <dbReference type="ChEBI" id="CHEBI:28938"/>
        <dbReference type="ChEBI" id="CHEBI:57566"/>
        <dbReference type="ChEBI" id="CHEBI:246422"/>
        <dbReference type="EC" id="3.5.4.12"/>
    </reaction>
    <physiologicalReaction direction="left-to-right" evidence="10">
        <dbReference type="Rhea" id="RHEA:22925"/>
    </physiologicalReaction>
</comment>
<dbReference type="PROSITE" id="PS51747">
    <property type="entry name" value="CYT_DCMP_DEAMINASES_2"/>
    <property type="match status" value="1"/>
</dbReference>
<evidence type="ECO:0000256" key="2">
    <source>
        <dbReference type="ARBA" id="ARBA00006576"/>
    </source>
</evidence>
<dbReference type="EC" id="3.5.4.12" evidence="7"/>
<proteinExistence type="inferred from homology"/>
<dbReference type="FunFam" id="3.40.140.10:FF:000021">
    <property type="entry name" value="Deoxycytidylate deaminase"/>
    <property type="match status" value="1"/>
</dbReference>
<evidence type="ECO:0000313" key="16">
    <source>
        <dbReference type="Proteomes" id="UP000327468"/>
    </source>
</evidence>
<evidence type="ECO:0000256" key="6">
    <source>
        <dbReference type="ARBA" id="ARBA00022833"/>
    </source>
</evidence>
<accession>A0A5N5PP56</accession>
<evidence type="ECO:0000259" key="14">
    <source>
        <dbReference type="PROSITE" id="PS51747"/>
    </source>
</evidence>
<dbReference type="Gene3D" id="3.40.140.10">
    <property type="entry name" value="Cytidine Deaminase, domain 2"/>
    <property type="match status" value="1"/>
</dbReference>
<keyword evidence="16" id="KW-1185">Reference proteome</keyword>
<dbReference type="InterPro" id="IPR015517">
    <property type="entry name" value="dCMP_deaminase-rel"/>
</dbReference>
<dbReference type="GO" id="GO:0005737">
    <property type="term" value="C:cytoplasm"/>
    <property type="evidence" value="ECO:0007669"/>
    <property type="project" value="TreeGrafter"/>
</dbReference>
<dbReference type="CDD" id="cd01286">
    <property type="entry name" value="deoxycytidylate_deaminase"/>
    <property type="match status" value="1"/>
</dbReference>
<keyword evidence="3" id="KW-0479">Metal-binding</keyword>
<keyword evidence="5" id="KW-0378">Hydrolase</keyword>
<feature type="domain" description="CMP/dCMP-type deaminase" evidence="14">
    <location>
        <begin position="23"/>
        <end position="151"/>
    </location>
</feature>
<name>A0A5N5PP56_PANHP</name>
<evidence type="ECO:0000256" key="1">
    <source>
        <dbReference type="ARBA" id="ARBA00001947"/>
    </source>
</evidence>
<dbReference type="Proteomes" id="UP000327468">
    <property type="component" value="Chromosome 3"/>
</dbReference>
<dbReference type="InterPro" id="IPR016193">
    <property type="entry name" value="Cytidine_deaminase-like"/>
</dbReference>
<evidence type="ECO:0000256" key="4">
    <source>
        <dbReference type="ARBA" id="ARBA00022727"/>
    </source>
</evidence>
<protein>
    <recommendedName>
        <fullName evidence="12">Deoxycytidylate deaminase</fullName>
        <ecNumber evidence="7">3.5.4.12</ecNumber>
    </recommendedName>
    <alternativeName>
        <fullName evidence="8">dCMP deaminase</fullName>
    </alternativeName>
</protein>
<dbReference type="PANTHER" id="PTHR11086:SF18">
    <property type="entry name" value="DEOXYCYTIDYLATE DEAMINASE"/>
    <property type="match status" value="1"/>
</dbReference>
<dbReference type="InterPro" id="IPR035105">
    <property type="entry name" value="Deoxycytidylate_deaminase_dom"/>
</dbReference>
<dbReference type="AlphaFoldDB" id="A0A5N5PP56"/>
<feature type="region of interest" description="Disordered" evidence="13">
    <location>
        <begin position="1"/>
        <end position="22"/>
    </location>
</feature>
<gene>
    <name evidence="15" type="ORF">PHYPO_G00174500</name>
</gene>
<dbReference type="EMBL" id="VFJC01000004">
    <property type="protein sequence ID" value="KAB5581345.1"/>
    <property type="molecule type" value="Genomic_DNA"/>
</dbReference>
<dbReference type="GO" id="GO:0004132">
    <property type="term" value="F:dCMP deaminase activity"/>
    <property type="evidence" value="ECO:0007669"/>
    <property type="project" value="UniProtKB-EC"/>
</dbReference>
<evidence type="ECO:0000256" key="10">
    <source>
        <dbReference type="ARBA" id="ARBA00051515"/>
    </source>
</evidence>
<evidence type="ECO:0000256" key="3">
    <source>
        <dbReference type="ARBA" id="ARBA00022723"/>
    </source>
</evidence>
<comment type="function">
    <text evidence="11">Catalyzes the deamination of dCMP to dUMP, providing the nucleoside monophosphate substrate for the thymidylate synthase/TYMS. Also, part of a nucleotide salvage pathway that eliminates epigenetically modified 5-hydroxymethyl-dCMP (hmdCMP) in a two-step process entailing deamination to cytotoxic 5-hydroxymethyl-dUMP (hmdUMP), followed by its hydrolysis into 5-hydroxymethyluracil (hmU) and 2-deoxy-D-ribose 5-phosphate (deoxyribosephosphate). Catalyzes the first step in that pathway, the deamination of 5-hydroxymethyl-dCMP (hmdCMP).</text>
</comment>
<organism evidence="15 16">
    <name type="scientific">Pangasianodon hypophthalmus</name>
    <name type="common">Striped catfish</name>
    <name type="synonym">Helicophagus hypophthalmus</name>
    <dbReference type="NCBI Taxonomy" id="310915"/>
    <lineage>
        <taxon>Eukaryota</taxon>
        <taxon>Metazoa</taxon>
        <taxon>Chordata</taxon>
        <taxon>Craniata</taxon>
        <taxon>Vertebrata</taxon>
        <taxon>Euteleostomi</taxon>
        <taxon>Actinopterygii</taxon>
        <taxon>Neopterygii</taxon>
        <taxon>Teleostei</taxon>
        <taxon>Ostariophysi</taxon>
        <taxon>Siluriformes</taxon>
        <taxon>Pangasiidae</taxon>
        <taxon>Pangasianodon</taxon>
    </lineage>
</organism>
<reference evidence="15 16" key="1">
    <citation type="submission" date="2019-06" db="EMBL/GenBank/DDBJ databases">
        <title>A chromosome-scale genome assembly of the striped catfish, Pangasianodon hypophthalmus.</title>
        <authorList>
            <person name="Wen M."/>
            <person name="Zahm M."/>
            <person name="Roques C."/>
            <person name="Cabau C."/>
            <person name="Klopp C."/>
            <person name="Donnadieu C."/>
            <person name="Jouanno E."/>
            <person name="Avarre J.-C."/>
            <person name="Campet M."/>
            <person name="Ha T.T.T."/>
            <person name="Dugue R."/>
            <person name="Lampietro C."/>
            <person name="Louis A."/>
            <person name="Herpin A."/>
            <person name="Echchiki A."/>
            <person name="Berthelot C."/>
            <person name="Parey E."/>
            <person name="Roest-Crollius H."/>
            <person name="Braasch I."/>
            <person name="Postlethwait J."/>
            <person name="Bobe J."/>
            <person name="Montfort J."/>
            <person name="Bouchez O."/>
            <person name="Begum T."/>
            <person name="Schartl M."/>
            <person name="Guiguen Y."/>
        </authorList>
    </citation>
    <scope>NUCLEOTIDE SEQUENCE [LARGE SCALE GENOMIC DNA]</scope>
    <source>
        <strain evidence="15 16">Indonesia</strain>
        <tissue evidence="15">Blood</tissue>
    </source>
</reference>
<dbReference type="Pfam" id="PF00383">
    <property type="entry name" value="dCMP_cyt_deam_1"/>
    <property type="match status" value="1"/>
</dbReference>
<evidence type="ECO:0000256" key="5">
    <source>
        <dbReference type="ARBA" id="ARBA00022801"/>
    </source>
</evidence>
<comment type="cofactor">
    <cofactor evidence="1">
        <name>Zn(2+)</name>
        <dbReference type="ChEBI" id="CHEBI:29105"/>
    </cofactor>
</comment>
<dbReference type="InterPro" id="IPR002125">
    <property type="entry name" value="CMP_dCMP_dom"/>
</dbReference>
<dbReference type="SUPFAM" id="SSF53927">
    <property type="entry name" value="Cytidine deaminase-like"/>
    <property type="match status" value="1"/>
</dbReference>
<evidence type="ECO:0000256" key="11">
    <source>
        <dbReference type="ARBA" id="ARBA00059334"/>
    </source>
</evidence>
<evidence type="ECO:0000256" key="8">
    <source>
        <dbReference type="ARBA" id="ARBA00041763"/>
    </source>
</evidence>
<dbReference type="GO" id="GO:0009165">
    <property type="term" value="P:nucleotide biosynthetic process"/>
    <property type="evidence" value="ECO:0007669"/>
    <property type="project" value="UniProtKB-KW"/>
</dbReference>
<keyword evidence="4" id="KW-0545">Nucleotide biosynthesis</keyword>
<comment type="catalytic activity">
    <reaction evidence="9">
        <text>5-hydroxymethyl-dCMP + H2O + H(+) = 5-hydroxymethyl-dUMP + NH4(+)</text>
        <dbReference type="Rhea" id="RHEA:77175"/>
        <dbReference type="ChEBI" id="CHEBI:15377"/>
        <dbReference type="ChEBI" id="CHEBI:15378"/>
        <dbReference type="ChEBI" id="CHEBI:28938"/>
        <dbReference type="ChEBI" id="CHEBI:57962"/>
        <dbReference type="ChEBI" id="CHEBI:90409"/>
    </reaction>
    <physiologicalReaction direction="left-to-right" evidence="9">
        <dbReference type="Rhea" id="RHEA:77176"/>
    </physiologicalReaction>
</comment>
<keyword evidence="6" id="KW-0862">Zinc</keyword>